<dbReference type="RefSeq" id="WP_189434169.1">
    <property type="nucleotide sequence ID" value="NZ_BNAO01000011.1"/>
</dbReference>
<proteinExistence type="predicted"/>
<dbReference type="Proteomes" id="UP000659697">
    <property type="component" value="Unassembled WGS sequence"/>
</dbReference>
<evidence type="ECO:0000313" key="2">
    <source>
        <dbReference type="Proteomes" id="UP000659697"/>
    </source>
</evidence>
<dbReference type="EMBL" id="BNAO01000011">
    <property type="protein sequence ID" value="GHG77507.1"/>
    <property type="molecule type" value="Genomic_DNA"/>
</dbReference>
<evidence type="ECO:0008006" key="3">
    <source>
        <dbReference type="Google" id="ProtNLM"/>
    </source>
</evidence>
<gene>
    <name evidence="1" type="ORF">GCM10010919_33220</name>
</gene>
<comment type="caution">
    <text evidence="1">The sequence shown here is derived from an EMBL/GenBank/DDBJ whole genome shotgun (WGS) entry which is preliminary data.</text>
</comment>
<evidence type="ECO:0000313" key="1">
    <source>
        <dbReference type="EMBL" id="GHG77507.1"/>
    </source>
</evidence>
<reference evidence="2" key="1">
    <citation type="journal article" date="2019" name="Int. J. Syst. Evol. Microbiol.">
        <title>The Global Catalogue of Microorganisms (GCM) 10K type strain sequencing project: providing services to taxonomists for standard genome sequencing and annotation.</title>
        <authorList>
            <consortium name="The Broad Institute Genomics Platform"/>
            <consortium name="The Broad Institute Genome Sequencing Center for Infectious Disease"/>
            <person name="Wu L."/>
            <person name="Ma J."/>
        </authorList>
    </citation>
    <scope>NUCLEOTIDE SEQUENCE [LARGE SCALE GENOMIC DNA]</scope>
    <source>
        <strain evidence="2">CGMCC 1.7003</strain>
    </source>
</reference>
<protein>
    <recommendedName>
        <fullName evidence="3">AbrB family transcriptional regulator</fullName>
    </recommendedName>
</protein>
<keyword evidence="2" id="KW-1185">Reference proteome</keyword>
<organism evidence="1 2">
    <name type="scientific">Alishewanella longhuensis</name>
    <dbReference type="NCBI Taxonomy" id="1091037"/>
    <lineage>
        <taxon>Bacteria</taxon>
        <taxon>Pseudomonadati</taxon>
        <taxon>Pseudomonadota</taxon>
        <taxon>Gammaproteobacteria</taxon>
        <taxon>Alteromonadales</taxon>
        <taxon>Alteromonadaceae</taxon>
        <taxon>Alishewanella</taxon>
    </lineage>
</organism>
<accession>A0ABQ3L2F4</accession>
<name>A0ABQ3L2F4_9ALTE</name>
<sequence>MSYTVKIIQGNLLPLPDTLCAELGFAVGDILVCERDKDCSAIRMQKHADQTLTDEQIASAGNLSRVISLTLGE</sequence>